<dbReference type="InterPro" id="IPR036638">
    <property type="entry name" value="HLH_DNA-bd_sf"/>
</dbReference>
<comment type="similarity">
    <text evidence="1">Belongs to the bHLH protein family.</text>
</comment>
<feature type="region of interest" description="Disordered" evidence="4">
    <location>
        <begin position="14"/>
        <end position="36"/>
    </location>
</feature>
<keyword evidence="6" id="KW-1185">Reference proteome</keyword>
<feature type="region of interest" description="Disordered" evidence="4">
    <location>
        <begin position="312"/>
        <end position="342"/>
    </location>
</feature>
<reference evidence="5" key="2">
    <citation type="submission" date="2021-12" db="EMBL/GenBank/DDBJ databases">
        <title>Resequencing data analysis of finger millet.</title>
        <authorList>
            <person name="Hatakeyama M."/>
            <person name="Aluri S."/>
            <person name="Balachadran M.T."/>
            <person name="Sivarajan S.R."/>
            <person name="Poveda L."/>
            <person name="Shimizu-Inatsugi R."/>
            <person name="Schlapbach R."/>
            <person name="Sreeman S.M."/>
            <person name="Shimizu K.K."/>
        </authorList>
    </citation>
    <scope>NUCLEOTIDE SEQUENCE</scope>
</reference>
<dbReference type="AlphaFoldDB" id="A0AAV5EGV7"/>
<accession>A0AAV5EGV7</accession>
<evidence type="ECO:0000256" key="4">
    <source>
        <dbReference type="SAM" id="MobiDB-lite"/>
    </source>
</evidence>
<organism evidence="5 6">
    <name type="scientific">Eleusine coracana subsp. coracana</name>
    <dbReference type="NCBI Taxonomy" id="191504"/>
    <lineage>
        <taxon>Eukaryota</taxon>
        <taxon>Viridiplantae</taxon>
        <taxon>Streptophyta</taxon>
        <taxon>Embryophyta</taxon>
        <taxon>Tracheophyta</taxon>
        <taxon>Spermatophyta</taxon>
        <taxon>Magnoliopsida</taxon>
        <taxon>Liliopsida</taxon>
        <taxon>Poales</taxon>
        <taxon>Poaceae</taxon>
        <taxon>PACMAD clade</taxon>
        <taxon>Chloridoideae</taxon>
        <taxon>Cynodonteae</taxon>
        <taxon>Eleusininae</taxon>
        <taxon>Eleusine</taxon>
    </lineage>
</organism>
<dbReference type="PANTHER" id="PTHR46834:SF1">
    <property type="entry name" value="TRANSCRIPTION FACTOR BHLH10"/>
    <property type="match status" value="1"/>
</dbReference>
<dbReference type="PANTHER" id="PTHR46834">
    <property type="entry name" value="TRANSCRIPTION FACTOR BHLH91"/>
    <property type="match status" value="1"/>
</dbReference>
<dbReference type="GO" id="GO:0046983">
    <property type="term" value="F:protein dimerization activity"/>
    <property type="evidence" value="ECO:0007669"/>
    <property type="project" value="InterPro"/>
</dbReference>
<reference evidence="5" key="1">
    <citation type="journal article" date="2018" name="DNA Res.">
        <title>Multiple hybrid de novo genome assembly of finger millet, an orphan allotetraploid crop.</title>
        <authorList>
            <person name="Hatakeyama M."/>
            <person name="Aluri S."/>
            <person name="Balachadran M.T."/>
            <person name="Sivarajan S.R."/>
            <person name="Patrignani A."/>
            <person name="Gruter S."/>
            <person name="Poveda L."/>
            <person name="Shimizu-Inatsugi R."/>
            <person name="Baeten J."/>
            <person name="Francoijs K.J."/>
            <person name="Nataraja K.N."/>
            <person name="Reddy Y.A.N."/>
            <person name="Phadnis S."/>
            <person name="Ravikumar R.L."/>
            <person name="Schlapbach R."/>
            <person name="Sreeman S.M."/>
            <person name="Shimizu K.K."/>
        </authorList>
    </citation>
    <scope>NUCLEOTIDE SEQUENCE</scope>
</reference>
<dbReference type="EMBL" id="BQKI01000075">
    <property type="protein sequence ID" value="GJN21948.1"/>
    <property type="molecule type" value="Genomic_DNA"/>
</dbReference>
<evidence type="ECO:0000256" key="3">
    <source>
        <dbReference type="ARBA" id="ARBA00023163"/>
    </source>
</evidence>
<dbReference type="InterPro" id="IPR045895">
    <property type="entry name" value="bHLH91-like"/>
</dbReference>
<name>A0AAV5EGV7_ELECO</name>
<dbReference type="GO" id="GO:0048658">
    <property type="term" value="P:anther wall tapetum development"/>
    <property type="evidence" value="ECO:0007669"/>
    <property type="project" value="InterPro"/>
</dbReference>
<protein>
    <submittedName>
        <fullName evidence="5">Uncharacterized protein</fullName>
    </submittedName>
</protein>
<evidence type="ECO:0000256" key="2">
    <source>
        <dbReference type="ARBA" id="ARBA00023015"/>
    </source>
</evidence>
<dbReference type="GO" id="GO:0006355">
    <property type="term" value="P:regulation of DNA-templated transcription"/>
    <property type="evidence" value="ECO:0007669"/>
    <property type="project" value="InterPro"/>
</dbReference>
<sequence length="445" mass="50045">MAMLRSALGKASRRLLGSSTAPSVMSRRVQEIHQSPPLRTHRIPNLQCCWQDTKVTINLFWDLAEGKMFASGGYFDGSQDPIIMVGSMIHDSSQSSIYPSTNAEEQNFRVTTFSIEDLSNPADANHTSEPARAIDHLQHHLRIDMDQDHSGHMIPEAPPVETANLVSAICGVQDHILSHPIGEDPKVQFDTCISFNRTYLLVIRYRTLDDERDGMTVPGVSGNIFQEIDGRQFDSPILGRRRQKGGFGKAKGKANFATERERREQLNNSCKPFQSDRASIVGDAIEYINELNRTVKDLKILVEKNRNSTDRRKMLKLDDEAADDGDSSSMQPVRDDQNNQMDGAIRSSWVQRRSKDCEVDVRMVDDEINIKFTEKKRANSLLCAAKIFEELHLELIHVVGGIIGDHHIFMFNAKIPKGSSLYACAVAKKLIEAVEMKHQALNIFN</sequence>
<evidence type="ECO:0000313" key="6">
    <source>
        <dbReference type="Proteomes" id="UP001054889"/>
    </source>
</evidence>
<dbReference type="Proteomes" id="UP001054889">
    <property type="component" value="Unassembled WGS sequence"/>
</dbReference>
<evidence type="ECO:0000313" key="5">
    <source>
        <dbReference type="EMBL" id="GJN21948.1"/>
    </source>
</evidence>
<keyword evidence="2" id="KW-0805">Transcription regulation</keyword>
<gene>
    <name evidence="5" type="primary">gb09472</name>
    <name evidence="5" type="ORF">PR202_gb09472</name>
</gene>
<dbReference type="SUPFAM" id="SSF47459">
    <property type="entry name" value="HLH, helix-loop-helix DNA-binding domain"/>
    <property type="match status" value="1"/>
</dbReference>
<proteinExistence type="inferred from homology"/>
<comment type="caution">
    <text evidence="5">The sequence shown here is derived from an EMBL/GenBank/DDBJ whole genome shotgun (WGS) entry which is preliminary data.</text>
</comment>
<evidence type="ECO:0000256" key="1">
    <source>
        <dbReference type="ARBA" id="ARBA00005510"/>
    </source>
</evidence>
<keyword evidence="3" id="KW-0804">Transcription</keyword>